<keyword evidence="2" id="KW-1185">Reference proteome</keyword>
<comment type="caution">
    <text evidence="1">The sequence shown here is derived from an EMBL/GenBank/DDBJ whole genome shotgun (WGS) entry which is preliminary data.</text>
</comment>
<proteinExistence type="predicted"/>
<accession>A0ACB9KRR0</accession>
<evidence type="ECO:0000313" key="2">
    <source>
        <dbReference type="Proteomes" id="UP000828941"/>
    </source>
</evidence>
<dbReference type="EMBL" id="CM039438">
    <property type="protein sequence ID" value="KAI4300039.1"/>
    <property type="molecule type" value="Genomic_DNA"/>
</dbReference>
<gene>
    <name evidence="1" type="ORF">L6164_033458</name>
</gene>
<sequence>MDDIAIVGSSIATVDEHGLLECKPTNSPIEANHQLTHTLENLMLDPTPYRLTRLDISYVIQVLSQFMEKPTFIHFDAACRVLRYLKQSPSMGIFLFASSLQLTAYCDSDWASCLETRRSIIGYCIFLGSSLVGWKSKKQHTISPSSAEAEYHAMLVTSCEIS</sequence>
<dbReference type="Proteomes" id="UP000828941">
    <property type="component" value="Chromosome 13"/>
</dbReference>
<evidence type="ECO:0000313" key="1">
    <source>
        <dbReference type="EMBL" id="KAI4300039.1"/>
    </source>
</evidence>
<protein>
    <submittedName>
        <fullName evidence="1">Uncharacterized protein</fullName>
    </submittedName>
</protein>
<name>A0ACB9KRR0_BAUVA</name>
<reference evidence="1 2" key="1">
    <citation type="journal article" date="2022" name="DNA Res.">
        <title>Chromosomal-level genome assembly of the orchid tree Bauhinia variegata (Leguminosae; Cercidoideae) supports the allotetraploid origin hypothesis of Bauhinia.</title>
        <authorList>
            <person name="Zhong Y."/>
            <person name="Chen Y."/>
            <person name="Zheng D."/>
            <person name="Pang J."/>
            <person name="Liu Y."/>
            <person name="Luo S."/>
            <person name="Meng S."/>
            <person name="Qian L."/>
            <person name="Wei D."/>
            <person name="Dai S."/>
            <person name="Zhou R."/>
        </authorList>
    </citation>
    <scope>NUCLEOTIDE SEQUENCE [LARGE SCALE GENOMIC DNA]</scope>
    <source>
        <strain evidence="1">BV-YZ2020</strain>
    </source>
</reference>
<organism evidence="1 2">
    <name type="scientific">Bauhinia variegata</name>
    <name type="common">Purple orchid tree</name>
    <name type="synonym">Phanera variegata</name>
    <dbReference type="NCBI Taxonomy" id="167791"/>
    <lineage>
        <taxon>Eukaryota</taxon>
        <taxon>Viridiplantae</taxon>
        <taxon>Streptophyta</taxon>
        <taxon>Embryophyta</taxon>
        <taxon>Tracheophyta</taxon>
        <taxon>Spermatophyta</taxon>
        <taxon>Magnoliopsida</taxon>
        <taxon>eudicotyledons</taxon>
        <taxon>Gunneridae</taxon>
        <taxon>Pentapetalae</taxon>
        <taxon>rosids</taxon>
        <taxon>fabids</taxon>
        <taxon>Fabales</taxon>
        <taxon>Fabaceae</taxon>
        <taxon>Cercidoideae</taxon>
        <taxon>Cercideae</taxon>
        <taxon>Bauhiniinae</taxon>
        <taxon>Bauhinia</taxon>
    </lineage>
</organism>